<protein>
    <submittedName>
        <fullName evidence="1">Uncharacterized protein</fullName>
    </submittedName>
</protein>
<name>A0A6M4ARZ2_9SPHN</name>
<organism evidence="1 2">
    <name type="scientific">Sphingomonas lacunae</name>
    <dbReference type="NCBI Taxonomy" id="2698828"/>
    <lineage>
        <taxon>Bacteria</taxon>
        <taxon>Pseudomonadati</taxon>
        <taxon>Pseudomonadota</taxon>
        <taxon>Alphaproteobacteria</taxon>
        <taxon>Sphingomonadales</taxon>
        <taxon>Sphingomonadaceae</taxon>
        <taxon>Sphingomonas</taxon>
    </lineage>
</organism>
<sequence length="79" mass="8658">MTIDACHARLIAASAYLFEQFRPVSALRQHPSIYAVVVDDGALQTITLGYAVPPARGIAILRLSRHNLARDCVGQARNR</sequence>
<dbReference type="EMBL" id="CP053015">
    <property type="protein sequence ID" value="QJQ31476.1"/>
    <property type="molecule type" value="Genomic_DNA"/>
</dbReference>
<gene>
    <name evidence="1" type="ORF">GV829_02605</name>
</gene>
<evidence type="ECO:0000313" key="2">
    <source>
        <dbReference type="Proteomes" id="UP000503018"/>
    </source>
</evidence>
<keyword evidence="2" id="KW-1185">Reference proteome</keyword>
<accession>A0A6M4ARZ2</accession>
<reference evidence="1 2" key="1">
    <citation type="submission" date="2020-01" db="EMBL/GenBank/DDBJ databases">
        <title>Sphingomonas sp. strain CSW-10.</title>
        <authorList>
            <person name="Chen W.-M."/>
        </authorList>
    </citation>
    <scope>NUCLEOTIDE SEQUENCE [LARGE SCALE GENOMIC DNA]</scope>
    <source>
        <strain evidence="1 2">CSW-10</strain>
    </source>
</reference>
<evidence type="ECO:0000313" key="1">
    <source>
        <dbReference type="EMBL" id="QJQ31476.1"/>
    </source>
</evidence>
<dbReference type="KEGG" id="slan:GV829_02605"/>
<dbReference type="RefSeq" id="WP_169943695.1">
    <property type="nucleotide sequence ID" value="NZ_CP053015.1"/>
</dbReference>
<proteinExistence type="predicted"/>
<dbReference type="Proteomes" id="UP000503018">
    <property type="component" value="Chromosome"/>
</dbReference>
<dbReference type="AlphaFoldDB" id="A0A6M4ARZ2"/>